<gene>
    <name evidence="2" type="ORF">ACFQ3T_09035</name>
</gene>
<sequence>MLRSTRLFGPKRRVTFSLPLDQPRGPVSVVGTFNDWTPGVHELVPRRDGTRTVTVILPPGTHRFRYLGDGGHWFDDSDVPHVDHHGCVITIDTTDG</sequence>
<name>A0ABW3QR52_9PSEU</name>
<dbReference type="Pfam" id="PF16561">
    <property type="entry name" value="AMPK1_CBM"/>
    <property type="match status" value="1"/>
</dbReference>
<comment type="caution">
    <text evidence="2">The sequence shown here is derived from an EMBL/GenBank/DDBJ whole genome shotgun (WGS) entry which is preliminary data.</text>
</comment>
<dbReference type="Proteomes" id="UP001597168">
    <property type="component" value="Unassembled WGS sequence"/>
</dbReference>
<evidence type="ECO:0000259" key="1">
    <source>
        <dbReference type="Pfam" id="PF16561"/>
    </source>
</evidence>
<dbReference type="InterPro" id="IPR032640">
    <property type="entry name" value="AMPK1_CBM"/>
</dbReference>
<dbReference type="RefSeq" id="WP_380722248.1">
    <property type="nucleotide sequence ID" value="NZ_JBHTLK010000031.1"/>
</dbReference>
<reference evidence="3" key="1">
    <citation type="journal article" date="2019" name="Int. J. Syst. Evol. Microbiol.">
        <title>The Global Catalogue of Microorganisms (GCM) 10K type strain sequencing project: providing services to taxonomists for standard genome sequencing and annotation.</title>
        <authorList>
            <consortium name="The Broad Institute Genomics Platform"/>
            <consortium name="The Broad Institute Genome Sequencing Center for Infectious Disease"/>
            <person name="Wu L."/>
            <person name="Ma J."/>
        </authorList>
    </citation>
    <scope>NUCLEOTIDE SEQUENCE [LARGE SCALE GENOMIC DNA]</scope>
    <source>
        <strain evidence="3">CCUG 60214</strain>
    </source>
</reference>
<keyword evidence="3" id="KW-1185">Reference proteome</keyword>
<organism evidence="2 3">
    <name type="scientific">Saccharothrix hoggarensis</name>
    <dbReference type="NCBI Taxonomy" id="913853"/>
    <lineage>
        <taxon>Bacteria</taxon>
        <taxon>Bacillati</taxon>
        <taxon>Actinomycetota</taxon>
        <taxon>Actinomycetes</taxon>
        <taxon>Pseudonocardiales</taxon>
        <taxon>Pseudonocardiaceae</taxon>
        <taxon>Saccharothrix</taxon>
    </lineage>
</organism>
<evidence type="ECO:0000313" key="3">
    <source>
        <dbReference type="Proteomes" id="UP001597168"/>
    </source>
</evidence>
<dbReference type="SUPFAM" id="SSF81296">
    <property type="entry name" value="E set domains"/>
    <property type="match status" value="1"/>
</dbReference>
<accession>A0ABW3QR52</accession>
<dbReference type="CDD" id="cd07184">
    <property type="entry name" value="E_set_Isoamylase_like_N"/>
    <property type="match status" value="1"/>
</dbReference>
<proteinExistence type="predicted"/>
<dbReference type="InterPro" id="IPR014756">
    <property type="entry name" value="Ig_E-set"/>
</dbReference>
<evidence type="ECO:0000313" key="2">
    <source>
        <dbReference type="EMBL" id="MFD1147266.1"/>
    </source>
</evidence>
<dbReference type="EMBL" id="JBHTLK010000031">
    <property type="protein sequence ID" value="MFD1147266.1"/>
    <property type="molecule type" value="Genomic_DNA"/>
</dbReference>
<feature type="domain" description="AMP-activated protein kinase glycogen-binding" evidence="1">
    <location>
        <begin position="27"/>
        <end position="89"/>
    </location>
</feature>
<protein>
    <submittedName>
        <fullName evidence="2">Isoamylase early set domain-containing protein</fullName>
    </submittedName>
</protein>
<dbReference type="InterPro" id="IPR013783">
    <property type="entry name" value="Ig-like_fold"/>
</dbReference>
<dbReference type="Gene3D" id="2.60.40.10">
    <property type="entry name" value="Immunoglobulins"/>
    <property type="match status" value="1"/>
</dbReference>